<sequence>MNAALSRNEGEGEPIRADAQTTFRSLIEGDRLLTAEELSIVEESDDATQLADHIARGRRTCVQVTKVHLKLAALLQQACGPYSEIFFDAALKRAEELDRRSEKAGRLFGVPISIKAHISMEGTGSDRGFVFDVLRPEAKRRLVDELEKQGQVEESIISLLRKQAEHLGSSNAPMVDKLLSEGAIIIAKTRMPQSVVQLDTRSNLHGQTLNPLNMNLSPGGSSGGEAASVSAGATFLGLGTDIGGSVRQPASCCGLYGIRPSVGRIAVAGINSTMPGNEGIIGTAGPFAKSRRDLELMMAILASGSHNVDPFLCPPIPWQNTEDVELPKRKLRVGVMYHDGHVEPITPIRRTLAHVVEQLKADGRVEIIPFDAEDAGVVAWKLARELYCFMESGQLIKSLANLTNEPLVPLTRYICETSPVKNHSAAESWELQYARETFKRQFWKRFGSSSSSSSPFGPDAKIDVLLCPAGAQVAPRPGKIWYWGYTSLFNLTDLPGVVFPAKNFVADSKADLQYEGREKGRTQSNEALDKQNKEEYERNREVFDGAPVGLQLIGHRFKEETLLKSLELIEHAMKH</sequence>
<dbReference type="InParanoid" id="A0A316YIC7"/>
<evidence type="ECO:0000256" key="2">
    <source>
        <dbReference type="ARBA" id="ARBA00009199"/>
    </source>
</evidence>
<evidence type="ECO:0000259" key="7">
    <source>
        <dbReference type="Pfam" id="PF01425"/>
    </source>
</evidence>
<feature type="region of interest" description="Disordered" evidence="6">
    <location>
        <begin position="515"/>
        <end position="536"/>
    </location>
</feature>
<keyword evidence="4" id="KW-0378">Hydrolase</keyword>
<protein>
    <recommendedName>
        <fullName evidence="3">amidase</fullName>
        <ecNumber evidence="3">3.5.1.4</ecNumber>
    </recommendedName>
</protein>
<gene>
    <name evidence="8" type="ORF">FA10DRAFT_269423</name>
</gene>
<organism evidence="8 9">
    <name type="scientific">Acaromyces ingoldii</name>
    <dbReference type="NCBI Taxonomy" id="215250"/>
    <lineage>
        <taxon>Eukaryota</taxon>
        <taxon>Fungi</taxon>
        <taxon>Dikarya</taxon>
        <taxon>Basidiomycota</taxon>
        <taxon>Ustilaginomycotina</taxon>
        <taxon>Exobasidiomycetes</taxon>
        <taxon>Exobasidiales</taxon>
        <taxon>Cryptobasidiaceae</taxon>
        <taxon>Acaromyces</taxon>
    </lineage>
</organism>
<feature type="active site" description="Charge relay system" evidence="5">
    <location>
        <position position="115"/>
    </location>
</feature>
<accession>A0A316YIC7</accession>
<dbReference type="AlphaFoldDB" id="A0A316YIC7"/>
<dbReference type="PROSITE" id="PS00571">
    <property type="entry name" value="AMIDASES"/>
    <property type="match status" value="1"/>
</dbReference>
<keyword evidence="9" id="KW-1185">Reference proteome</keyword>
<dbReference type="RefSeq" id="XP_025374663.1">
    <property type="nucleotide sequence ID" value="XM_025522753.1"/>
</dbReference>
<dbReference type="Pfam" id="PF01425">
    <property type="entry name" value="Amidase"/>
    <property type="match status" value="2"/>
</dbReference>
<dbReference type="GeneID" id="37044669"/>
<evidence type="ECO:0000256" key="4">
    <source>
        <dbReference type="ARBA" id="ARBA00022801"/>
    </source>
</evidence>
<dbReference type="STRING" id="215250.A0A316YIC7"/>
<dbReference type="Gene3D" id="3.90.1300.10">
    <property type="entry name" value="Amidase signature (AS) domain"/>
    <property type="match status" value="1"/>
</dbReference>
<evidence type="ECO:0000256" key="1">
    <source>
        <dbReference type="ARBA" id="ARBA00001311"/>
    </source>
</evidence>
<dbReference type="PANTHER" id="PTHR46072">
    <property type="entry name" value="AMIDASE-RELATED-RELATED"/>
    <property type="match status" value="1"/>
</dbReference>
<evidence type="ECO:0000256" key="6">
    <source>
        <dbReference type="SAM" id="MobiDB-lite"/>
    </source>
</evidence>
<dbReference type="SUPFAM" id="SSF75304">
    <property type="entry name" value="Amidase signature (AS) enzymes"/>
    <property type="match status" value="2"/>
</dbReference>
<dbReference type="GO" id="GO:0004040">
    <property type="term" value="F:amidase activity"/>
    <property type="evidence" value="ECO:0007669"/>
    <property type="project" value="UniProtKB-EC"/>
</dbReference>
<dbReference type="InterPro" id="IPR036928">
    <property type="entry name" value="AS_sf"/>
</dbReference>
<dbReference type="EC" id="3.5.1.4" evidence="3"/>
<feature type="domain" description="Amidase" evidence="7">
    <location>
        <begin position="64"/>
        <end position="152"/>
    </location>
</feature>
<evidence type="ECO:0000313" key="8">
    <source>
        <dbReference type="EMBL" id="PWN87465.1"/>
    </source>
</evidence>
<name>A0A316YIC7_9BASI</name>
<evidence type="ECO:0000256" key="5">
    <source>
        <dbReference type="PIRSR" id="PIRSR001221-1"/>
    </source>
</evidence>
<dbReference type="PANTHER" id="PTHR46072:SF4">
    <property type="entry name" value="AMIDASE C550.07-RELATED"/>
    <property type="match status" value="1"/>
</dbReference>
<evidence type="ECO:0000313" key="9">
    <source>
        <dbReference type="Proteomes" id="UP000245768"/>
    </source>
</evidence>
<dbReference type="InterPro" id="IPR023631">
    <property type="entry name" value="Amidase_dom"/>
</dbReference>
<reference evidence="8 9" key="1">
    <citation type="journal article" date="2018" name="Mol. Biol. Evol.">
        <title>Broad Genomic Sampling Reveals a Smut Pathogenic Ancestry of the Fungal Clade Ustilaginomycotina.</title>
        <authorList>
            <person name="Kijpornyongpan T."/>
            <person name="Mondo S.J."/>
            <person name="Barry K."/>
            <person name="Sandor L."/>
            <person name="Lee J."/>
            <person name="Lipzen A."/>
            <person name="Pangilinan J."/>
            <person name="LaButti K."/>
            <person name="Hainaut M."/>
            <person name="Henrissat B."/>
            <person name="Grigoriev I.V."/>
            <person name="Spatafora J.W."/>
            <person name="Aime M.C."/>
        </authorList>
    </citation>
    <scope>NUCLEOTIDE SEQUENCE [LARGE SCALE GENOMIC DNA]</scope>
    <source>
        <strain evidence="8 9">MCA 4198</strain>
    </source>
</reference>
<dbReference type="InterPro" id="IPR020556">
    <property type="entry name" value="Amidase_CS"/>
</dbReference>
<comment type="similarity">
    <text evidence="2">Belongs to the amidase family.</text>
</comment>
<comment type="catalytic activity">
    <reaction evidence="1">
        <text>a monocarboxylic acid amide + H2O = a monocarboxylate + NH4(+)</text>
        <dbReference type="Rhea" id="RHEA:12020"/>
        <dbReference type="ChEBI" id="CHEBI:15377"/>
        <dbReference type="ChEBI" id="CHEBI:28938"/>
        <dbReference type="ChEBI" id="CHEBI:35757"/>
        <dbReference type="ChEBI" id="CHEBI:83628"/>
        <dbReference type="EC" id="3.5.1.4"/>
    </reaction>
</comment>
<dbReference type="EMBL" id="KZ819640">
    <property type="protein sequence ID" value="PWN87465.1"/>
    <property type="molecule type" value="Genomic_DNA"/>
</dbReference>
<feature type="active site" description="Charge relay system" evidence="5">
    <location>
        <position position="221"/>
    </location>
</feature>
<dbReference type="OrthoDB" id="6428749at2759"/>
<evidence type="ECO:0000256" key="3">
    <source>
        <dbReference type="ARBA" id="ARBA00012922"/>
    </source>
</evidence>
<feature type="domain" description="Amidase" evidence="7">
    <location>
        <begin position="166"/>
        <end position="563"/>
    </location>
</feature>
<feature type="active site" description="Acyl-ester intermediate" evidence="5">
    <location>
        <position position="245"/>
    </location>
</feature>
<dbReference type="PIRSF" id="PIRSF001221">
    <property type="entry name" value="Amidase_fungi"/>
    <property type="match status" value="1"/>
</dbReference>
<dbReference type="Proteomes" id="UP000245768">
    <property type="component" value="Unassembled WGS sequence"/>
</dbReference>
<proteinExistence type="inferred from homology"/>